<dbReference type="Proteomes" id="UP001231915">
    <property type="component" value="Unassembled WGS sequence"/>
</dbReference>
<keyword evidence="2" id="KW-1185">Reference proteome</keyword>
<evidence type="ECO:0000313" key="2">
    <source>
        <dbReference type="Proteomes" id="UP001231915"/>
    </source>
</evidence>
<name>A0ABT7EJI5_9GAMM</name>
<dbReference type="EMBL" id="JASJUT010000003">
    <property type="protein sequence ID" value="MDK2595199.1"/>
    <property type="molecule type" value="Genomic_DNA"/>
</dbReference>
<gene>
    <name evidence="1" type="ORF">QNM18_09115</name>
</gene>
<reference evidence="1 2" key="1">
    <citation type="submission" date="2023-05" db="EMBL/GenBank/DDBJ databases">
        <title>Pseudoalteromonas ardens sp. nov., Pseudoalteromonas obscura sp. nov., and Pseudoalteromonas umbrosa sp. nov., isolated from the coral Montipora capitata.</title>
        <authorList>
            <person name="Thomas E.M."/>
            <person name="Smith E.M."/>
            <person name="Papke E."/>
            <person name="Shlafstein M.D."/>
            <person name="Oline D.K."/>
            <person name="Videau P."/>
            <person name="Saw J.H."/>
            <person name="Strangman W.K."/>
            <person name="Ushijima B."/>
        </authorList>
    </citation>
    <scope>NUCLEOTIDE SEQUENCE [LARGE SCALE GENOMIC DNA]</scope>
    <source>
        <strain evidence="1 2">P94</strain>
    </source>
</reference>
<evidence type="ECO:0000313" key="1">
    <source>
        <dbReference type="EMBL" id="MDK2595199.1"/>
    </source>
</evidence>
<dbReference type="RefSeq" id="WP_284136963.1">
    <property type="nucleotide sequence ID" value="NZ_JASJUT010000003.1"/>
</dbReference>
<organism evidence="1 2">
    <name type="scientific">Pseudoalteromonas obscura</name>
    <dbReference type="NCBI Taxonomy" id="3048491"/>
    <lineage>
        <taxon>Bacteria</taxon>
        <taxon>Pseudomonadati</taxon>
        <taxon>Pseudomonadota</taxon>
        <taxon>Gammaproteobacteria</taxon>
        <taxon>Alteromonadales</taxon>
        <taxon>Pseudoalteromonadaceae</taxon>
        <taxon>Pseudoalteromonas</taxon>
    </lineage>
</organism>
<protein>
    <submittedName>
        <fullName evidence="1">Uncharacterized protein</fullName>
    </submittedName>
</protein>
<accession>A0ABT7EJI5</accession>
<comment type="caution">
    <text evidence="1">The sequence shown here is derived from an EMBL/GenBank/DDBJ whole genome shotgun (WGS) entry which is preliminary data.</text>
</comment>
<proteinExistence type="predicted"/>
<sequence>MHNVSLCFNQTAAPCSMQAGAVLLTKALKDNSRTDKPSSYNGFLLSVGATTPAALASQLETLNDYCPIPDLITCQHYAQSLSSLEQDKLTVYEGQSIEWREHSSQSLKPLQQKQIAEELAEVAEQGRSLITNIDDALSQAIELKAACNERLNRPFTLRNTDIDKRILNAGSADALARQVEQLGDDSQYWAYCLFVGELRELNQIKEAL</sequence>